<sequence length="550" mass="61975">MAKHRAGDKRILSISMPEKLAKRLDRHIGRGRENNRSATISRLVELAALHRPPHLTALWPDVTRIRGYEVMARPGGALLMSVLGACILHAHDMPEIKDDTAAKKRIEHAAENLRELIWLTPFKRGHTALSVTPTMEETFFNYYHRSTIDDWWRQENLTQSICMERHSDIPVTITGGWFDSNVMDAVLQHSMLQEQSASKQRIIIGPWNHYSMKGKGTTYLTDLDFGPSAHWGDLIYNQERLRWFDKWLKDLDTGVEKDPPVRIFVMGGGSGCKTKAGHLDHGGTWRNENEWPLTRAVQTIYRLGGNGELSTAPATDARSNQSHSVSWTHDPDHPVPTLGGAVTGFYEWVKLPEGLNKEYVTPRARMRQLMPAGPMHQREQAGLVGCQSPYPLLAERADVMVFQTPQLETEIEVTGPIEVVLWVSSSAPDTDFTAKLVDVYPPNNDYPEGYHVGLTDSILRARFRNGFDREDLMDSGDIYEITIKLPPTSNLFKAGNRIRLDIASSNFPRFEINPNTGEPLGRHTGSVKALNTVYFDNSHPSQLILPVIPN</sequence>
<dbReference type="SUPFAM" id="SSF49785">
    <property type="entry name" value="Galactose-binding domain-like"/>
    <property type="match status" value="1"/>
</dbReference>
<proteinExistence type="predicted"/>
<feature type="domain" description="Xaa-Pro dipeptidyl-peptidase C-terminal" evidence="2">
    <location>
        <begin position="241"/>
        <end position="544"/>
    </location>
</feature>
<dbReference type="EMBL" id="KF900327">
    <property type="protein sequence ID" value="AIE91083.1"/>
    <property type="molecule type" value="Genomic_DNA"/>
</dbReference>
<dbReference type="SUPFAM" id="SSF53474">
    <property type="entry name" value="alpha/beta-Hydrolases"/>
    <property type="match status" value="1"/>
</dbReference>
<keyword evidence="1" id="KW-0378">Hydrolase</keyword>
<dbReference type="InterPro" id="IPR000383">
    <property type="entry name" value="Xaa-Pro-like_dom"/>
</dbReference>
<organism evidence="3">
    <name type="scientific">uncultured marine group II/III euryarchaeote AD1000_105_G07</name>
    <dbReference type="NCBI Taxonomy" id="1457714"/>
    <lineage>
        <taxon>Archaea</taxon>
        <taxon>Methanobacteriati</taxon>
        <taxon>Methanobacteriota</taxon>
        <taxon>environmental samples</taxon>
    </lineage>
</organism>
<evidence type="ECO:0000313" key="3">
    <source>
        <dbReference type="EMBL" id="AIE91083.1"/>
    </source>
</evidence>
<dbReference type="SMART" id="SM00939">
    <property type="entry name" value="PepX_C"/>
    <property type="match status" value="1"/>
</dbReference>
<dbReference type="GO" id="GO:0008239">
    <property type="term" value="F:dipeptidyl-peptidase activity"/>
    <property type="evidence" value="ECO:0007669"/>
    <property type="project" value="InterPro"/>
</dbReference>
<dbReference type="NCBIfam" id="TIGR00976">
    <property type="entry name" value="CocE_NonD"/>
    <property type="match status" value="2"/>
</dbReference>
<evidence type="ECO:0000256" key="1">
    <source>
        <dbReference type="ARBA" id="ARBA00022801"/>
    </source>
</evidence>
<dbReference type="InterPro" id="IPR008979">
    <property type="entry name" value="Galactose-bd-like_sf"/>
</dbReference>
<reference evidence="3" key="1">
    <citation type="journal article" date="2014" name="Genome Biol. Evol.">
        <title>Pangenome evidence for extensive interdomain horizontal transfer affecting lineage core and shell genes in uncultured planktonic thaumarchaeota and euryarchaeota.</title>
        <authorList>
            <person name="Deschamps P."/>
            <person name="Zivanovic Y."/>
            <person name="Moreira D."/>
            <person name="Rodriguez-Valera F."/>
            <person name="Lopez-Garcia P."/>
        </authorList>
    </citation>
    <scope>NUCLEOTIDE SEQUENCE</scope>
</reference>
<dbReference type="Gene3D" id="3.40.50.1820">
    <property type="entry name" value="alpha/beta hydrolase"/>
    <property type="match status" value="1"/>
</dbReference>
<accession>A0A075FIT7</accession>
<name>A0A075FIT7_9EURY</name>
<dbReference type="CDD" id="cd22231">
    <property type="entry name" value="RHH_NikR_HicB-like"/>
    <property type="match status" value="1"/>
</dbReference>
<dbReference type="InterPro" id="IPR013736">
    <property type="entry name" value="Xaa-Pro_dipept_C"/>
</dbReference>
<evidence type="ECO:0000259" key="2">
    <source>
        <dbReference type="SMART" id="SM00939"/>
    </source>
</evidence>
<dbReference type="InterPro" id="IPR029058">
    <property type="entry name" value="AB_hydrolase_fold"/>
</dbReference>
<protein>
    <submittedName>
        <fullName evidence="3">X-Pro dipeptidyl-peptidase domain-containing protein</fullName>
    </submittedName>
</protein>
<dbReference type="Gene3D" id="2.60.120.260">
    <property type="entry name" value="Galactose-binding domain-like"/>
    <property type="match status" value="1"/>
</dbReference>
<dbReference type="InterPro" id="IPR005674">
    <property type="entry name" value="CocE/Ser_esterase"/>
</dbReference>
<dbReference type="Pfam" id="PF02129">
    <property type="entry name" value="Peptidase_S15"/>
    <property type="match status" value="1"/>
</dbReference>
<dbReference type="Pfam" id="PF08530">
    <property type="entry name" value="PepX_C"/>
    <property type="match status" value="1"/>
</dbReference>
<dbReference type="AlphaFoldDB" id="A0A075FIT7"/>